<dbReference type="GO" id="GO:0008168">
    <property type="term" value="F:methyltransferase activity"/>
    <property type="evidence" value="ECO:0007669"/>
    <property type="project" value="UniProtKB-KW"/>
</dbReference>
<dbReference type="SUPFAM" id="SSF53335">
    <property type="entry name" value="S-adenosyl-L-methionine-dependent methyltransferases"/>
    <property type="match status" value="1"/>
</dbReference>
<dbReference type="Gene3D" id="3.40.50.150">
    <property type="entry name" value="Vaccinia Virus protein VP39"/>
    <property type="match status" value="2"/>
</dbReference>
<keyword evidence="2" id="KW-0808">Transferase</keyword>
<organism evidence="2">
    <name type="scientific">viral metagenome</name>
    <dbReference type="NCBI Taxonomy" id="1070528"/>
    <lineage>
        <taxon>unclassified sequences</taxon>
        <taxon>metagenomes</taxon>
        <taxon>organismal metagenomes</taxon>
    </lineage>
</organism>
<name>A0A6M3KD49_9ZZZZ</name>
<proteinExistence type="predicted"/>
<dbReference type="InterPro" id="IPR000241">
    <property type="entry name" value="RlmKL-like_Mtase"/>
</dbReference>
<feature type="domain" description="Ribosomal RNA large subunit methyltransferase K/L-like methyltransferase" evidence="1">
    <location>
        <begin position="40"/>
        <end position="131"/>
    </location>
</feature>
<sequence length="291" mass="33162">MEITFQADKKHRDKYFTGISFSHPAKMMLPLQRWIVERYTDPGETILDPMAGSGTILIACTMGRHVVCLELEEKFVQMQKGNWTKIQTLGPEMGYSMGTATILQGDARQLEGICDSIISSPPYGNRLSDTEVDDNDPQRMSYRQALGKVDKIITSPPYEEGGGHGRGKALNIIKEKAIYTKGAGMYSDSKENIGEMRGETYLSAMLQVYQECHKVLKPQGLLILVTKNFIRNKQEVRLDEDTIKLCEKAGFTFIERHYRKLTSQSFWRVIYRQKYPDAPVLDKEDILVFSK</sequence>
<accession>A0A6M3KD49</accession>
<protein>
    <submittedName>
        <fullName evidence="2">Putative methyltransferase</fullName>
    </submittedName>
</protein>
<evidence type="ECO:0000313" key="2">
    <source>
        <dbReference type="EMBL" id="QJA79551.1"/>
    </source>
</evidence>
<dbReference type="AlphaFoldDB" id="A0A6M3KD49"/>
<gene>
    <name evidence="2" type="ORF">MM415A00868_0019</name>
</gene>
<keyword evidence="2" id="KW-0489">Methyltransferase</keyword>
<reference evidence="2" key="1">
    <citation type="submission" date="2020-03" db="EMBL/GenBank/DDBJ databases">
        <title>The deep terrestrial virosphere.</title>
        <authorList>
            <person name="Holmfeldt K."/>
            <person name="Nilsson E."/>
            <person name="Simone D."/>
            <person name="Lopez-Fernandez M."/>
            <person name="Wu X."/>
            <person name="de Brujin I."/>
            <person name="Lundin D."/>
            <person name="Andersson A."/>
            <person name="Bertilsson S."/>
            <person name="Dopson M."/>
        </authorList>
    </citation>
    <scope>NUCLEOTIDE SEQUENCE</scope>
    <source>
        <strain evidence="2">MM415A00868</strain>
    </source>
</reference>
<dbReference type="EMBL" id="MT142385">
    <property type="protein sequence ID" value="QJA79551.1"/>
    <property type="molecule type" value="Genomic_DNA"/>
</dbReference>
<dbReference type="GO" id="GO:0032259">
    <property type="term" value="P:methylation"/>
    <property type="evidence" value="ECO:0007669"/>
    <property type="project" value="UniProtKB-KW"/>
</dbReference>
<dbReference type="Pfam" id="PF01170">
    <property type="entry name" value="UPF0020"/>
    <property type="match status" value="1"/>
</dbReference>
<evidence type="ECO:0000259" key="1">
    <source>
        <dbReference type="Pfam" id="PF01170"/>
    </source>
</evidence>
<dbReference type="InterPro" id="IPR029063">
    <property type="entry name" value="SAM-dependent_MTases_sf"/>
</dbReference>